<dbReference type="InterPro" id="IPR007831">
    <property type="entry name" value="T2SS_GspE_N"/>
</dbReference>
<organism evidence="5 6">
    <name type="scientific">Persicirhabdus sediminis</name>
    <dbReference type="NCBI Taxonomy" id="454144"/>
    <lineage>
        <taxon>Bacteria</taxon>
        <taxon>Pseudomonadati</taxon>
        <taxon>Verrucomicrobiota</taxon>
        <taxon>Verrucomicrobiia</taxon>
        <taxon>Verrucomicrobiales</taxon>
        <taxon>Verrucomicrobiaceae</taxon>
        <taxon>Persicirhabdus</taxon>
    </lineage>
</organism>
<sequence>MDNQQLVDLFINRGLIDQYLATDILQEVDNSGKEVAEILADFEVISHKDDIWPAIANELGAEMVDLTNWVPSPELLQLVPVGTARLHGCLPIAVSAEGLSMAVVDPLNPQVVEDLRFALGYEIFLVIAPDHVVEAKINEAYGGTGNAMEDLLSQLSATEFQVDGANGGESEANSAPIIRFVDLVLYQAINEGASDIHFEPFEKEFKIRYRVDGLLFEMSPPPVHLALPILSRVKVMSAMNIAENRVPQDGRIVKQIGDKQVDMRVSTLPTQYGESIVMRVLDRGNVNLSLEALNMPEYIYDYICETTMKPNGIFICTGPTGAGKTTTLYAALKRINTIDSKLLTAEDPVEYDVDGIVQVPVNDAIGLTFSRVLRAFLRQDPDRILVGEIRDQDTAQIAIQASLTGHLVLSTLHTNDASGAVTRLVDMGIEPFLVAASLEGVLAQRLLRTICSSCRASYEPSEAIISQLGLSPHELGDKEFYTGGGCDVCGNTGYKGRQGLFELLNVTDPLRDLIIERAPSVVLKQKAIELGMQTLREDGLRHIYEGQTTIEEVLKYT</sequence>
<accession>A0A8J7SKK5</accession>
<comment type="caution">
    <text evidence="5">The sequence shown here is derived from an EMBL/GenBank/DDBJ whole genome shotgun (WGS) entry which is preliminary data.</text>
</comment>
<dbReference type="FunFam" id="3.40.50.300:FF:000398">
    <property type="entry name" value="Type IV pilus assembly ATPase PilB"/>
    <property type="match status" value="1"/>
</dbReference>
<dbReference type="FunFam" id="3.30.450.90:FF:000001">
    <property type="entry name" value="Type II secretion system ATPase GspE"/>
    <property type="match status" value="1"/>
</dbReference>
<evidence type="ECO:0000256" key="2">
    <source>
        <dbReference type="ARBA" id="ARBA00022741"/>
    </source>
</evidence>
<dbReference type="InterPro" id="IPR001482">
    <property type="entry name" value="T2SS/T4SS_dom"/>
</dbReference>
<keyword evidence="6" id="KW-1185">Reference proteome</keyword>
<dbReference type="GO" id="GO:0005524">
    <property type="term" value="F:ATP binding"/>
    <property type="evidence" value="ECO:0007669"/>
    <property type="project" value="UniProtKB-KW"/>
</dbReference>
<dbReference type="GO" id="GO:0016887">
    <property type="term" value="F:ATP hydrolysis activity"/>
    <property type="evidence" value="ECO:0007669"/>
    <property type="project" value="TreeGrafter"/>
</dbReference>
<name>A0A8J7SKK5_9BACT</name>
<dbReference type="Gene3D" id="3.30.450.90">
    <property type="match status" value="1"/>
</dbReference>
<dbReference type="Gene3D" id="3.30.300.160">
    <property type="entry name" value="Type II secretion system, protein E, N-terminal domain"/>
    <property type="match status" value="1"/>
</dbReference>
<evidence type="ECO:0000256" key="1">
    <source>
        <dbReference type="ARBA" id="ARBA00006611"/>
    </source>
</evidence>
<dbReference type="InterPro" id="IPR027417">
    <property type="entry name" value="P-loop_NTPase"/>
</dbReference>
<evidence type="ECO:0000259" key="4">
    <source>
        <dbReference type="PROSITE" id="PS00662"/>
    </source>
</evidence>
<keyword evidence="2" id="KW-0547">Nucleotide-binding</keyword>
<dbReference type="InterPro" id="IPR037257">
    <property type="entry name" value="T2SS_E_N_sf"/>
</dbReference>
<dbReference type="Pfam" id="PF00437">
    <property type="entry name" value="T2SSE"/>
    <property type="match status" value="1"/>
</dbReference>
<dbReference type="CDD" id="cd01129">
    <property type="entry name" value="PulE-GspE-like"/>
    <property type="match status" value="1"/>
</dbReference>
<evidence type="ECO:0000313" key="6">
    <source>
        <dbReference type="Proteomes" id="UP000624703"/>
    </source>
</evidence>
<proteinExistence type="inferred from homology"/>
<dbReference type="Gene3D" id="3.40.50.300">
    <property type="entry name" value="P-loop containing nucleotide triphosphate hydrolases"/>
    <property type="match status" value="1"/>
</dbReference>
<dbReference type="Pfam" id="PF05157">
    <property type="entry name" value="MshEN"/>
    <property type="match status" value="1"/>
</dbReference>
<feature type="domain" description="Bacterial type II secretion system protein E" evidence="4">
    <location>
        <begin position="377"/>
        <end position="391"/>
    </location>
</feature>
<dbReference type="EMBL" id="JAENIM010000034">
    <property type="protein sequence ID" value="MBK1790840.1"/>
    <property type="molecule type" value="Genomic_DNA"/>
</dbReference>
<evidence type="ECO:0000313" key="5">
    <source>
        <dbReference type="EMBL" id="MBK1790840.1"/>
    </source>
</evidence>
<gene>
    <name evidence="5" type="ORF">JIN82_06690</name>
</gene>
<comment type="similarity">
    <text evidence="1">Belongs to the GSP E family.</text>
</comment>
<dbReference type="SUPFAM" id="SSF52540">
    <property type="entry name" value="P-loop containing nucleoside triphosphate hydrolases"/>
    <property type="match status" value="1"/>
</dbReference>
<keyword evidence="3" id="KW-0067">ATP-binding</keyword>
<dbReference type="GO" id="GO:0005886">
    <property type="term" value="C:plasma membrane"/>
    <property type="evidence" value="ECO:0007669"/>
    <property type="project" value="TreeGrafter"/>
</dbReference>
<dbReference type="PANTHER" id="PTHR30258">
    <property type="entry name" value="TYPE II SECRETION SYSTEM PROTEIN GSPE-RELATED"/>
    <property type="match status" value="1"/>
</dbReference>
<dbReference type="PANTHER" id="PTHR30258:SF1">
    <property type="entry name" value="PROTEIN TRANSPORT PROTEIN HOFB HOMOLOG"/>
    <property type="match status" value="1"/>
</dbReference>
<dbReference type="AlphaFoldDB" id="A0A8J7SKK5"/>
<reference evidence="5" key="1">
    <citation type="submission" date="2021-01" db="EMBL/GenBank/DDBJ databases">
        <title>Modified the classification status of verrucomicrobia.</title>
        <authorList>
            <person name="Feng X."/>
        </authorList>
    </citation>
    <scope>NUCLEOTIDE SEQUENCE</scope>
    <source>
        <strain evidence="5">_KCTC 22039</strain>
    </source>
</reference>
<dbReference type="PROSITE" id="PS00662">
    <property type="entry name" value="T2SP_E"/>
    <property type="match status" value="1"/>
</dbReference>
<dbReference type="Proteomes" id="UP000624703">
    <property type="component" value="Unassembled WGS sequence"/>
</dbReference>
<dbReference type="SUPFAM" id="SSF160246">
    <property type="entry name" value="EspE N-terminal domain-like"/>
    <property type="match status" value="1"/>
</dbReference>
<dbReference type="RefSeq" id="WP_200310864.1">
    <property type="nucleotide sequence ID" value="NZ_JAENIM010000034.1"/>
</dbReference>
<protein>
    <submittedName>
        <fullName evidence="5">Type II/IV secretion system protein</fullName>
    </submittedName>
</protein>
<evidence type="ECO:0000256" key="3">
    <source>
        <dbReference type="ARBA" id="ARBA00022840"/>
    </source>
</evidence>